<dbReference type="HAMAP" id="MF_00936">
    <property type="entry name" value="ParC_type1"/>
    <property type="match status" value="1"/>
</dbReference>
<evidence type="ECO:0000256" key="3">
    <source>
        <dbReference type="ARBA" id="ARBA00023029"/>
    </source>
</evidence>
<dbReference type="InterPro" id="IPR035516">
    <property type="entry name" value="Gyrase/topoIV_suA_C"/>
</dbReference>
<feature type="site" description="Interaction with DNA" evidence="7">
    <location>
        <position position="41"/>
    </location>
</feature>
<dbReference type="Gene3D" id="2.120.10.90">
    <property type="entry name" value="DNA gyrase/topoisomerase IV, subunit A, C-terminal"/>
    <property type="match status" value="1"/>
</dbReference>
<comment type="catalytic activity">
    <reaction evidence="1 7 8">
        <text>ATP-dependent breakage, passage and rejoining of double-stranded DNA.</text>
        <dbReference type="EC" id="5.6.2.2"/>
    </reaction>
</comment>
<evidence type="ECO:0000256" key="6">
    <source>
        <dbReference type="ARBA" id="ARBA00023235"/>
    </source>
</evidence>
<dbReference type="Gene3D" id="3.30.1360.40">
    <property type="match status" value="1"/>
</dbReference>
<dbReference type="GO" id="GO:0007059">
    <property type="term" value="P:chromosome segregation"/>
    <property type="evidence" value="ECO:0007669"/>
    <property type="project" value="UniProtKB-UniRule"/>
</dbReference>
<proteinExistence type="inferred from homology"/>
<dbReference type="CDD" id="cd00187">
    <property type="entry name" value="TOP4c"/>
    <property type="match status" value="1"/>
</dbReference>
<dbReference type="FunFam" id="1.10.268.10:FF:000001">
    <property type="entry name" value="DNA gyrase subunit A"/>
    <property type="match status" value="1"/>
</dbReference>
<dbReference type="PANTHER" id="PTHR43493">
    <property type="entry name" value="DNA GYRASE/TOPOISOMERASE SUBUNIT A"/>
    <property type="match status" value="1"/>
</dbReference>
<comment type="similarity">
    <text evidence="7">Belongs to the type II topoisomerase GyrA/ParC subunit family. ParC type 1 subfamily.</text>
</comment>
<dbReference type="GO" id="GO:0006265">
    <property type="term" value="P:DNA topological change"/>
    <property type="evidence" value="ECO:0007669"/>
    <property type="project" value="UniProtKB-UniRule"/>
</dbReference>
<evidence type="ECO:0000256" key="4">
    <source>
        <dbReference type="ARBA" id="ARBA00023125"/>
    </source>
</evidence>
<dbReference type="PROSITE" id="PS52040">
    <property type="entry name" value="TOPO_IIA"/>
    <property type="match status" value="1"/>
</dbReference>
<keyword evidence="3 7" id="KW-0799">Topoisomerase</keyword>
<dbReference type="NCBIfam" id="NF004044">
    <property type="entry name" value="PRK05561.1"/>
    <property type="match status" value="1"/>
</dbReference>
<keyword evidence="5 7" id="KW-0472">Membrane</keyword>
<sequence>MNIIDNIQPIEASDYAEDSYLNYAMYVILDRALPHVSDGLKPVQRRIIYAMSELGLNHTAKHKKAARTVGDVLGKYHPHGDSACYEAMVLMAQSFSYRYPLVDGQGNWGSLDDPKSFAAMRYTEAKLTNYSNVLLSELKQNTTDKKLNFDGTLQEPVVLPSQVPNILLNGAMGIAVGMATDIPPHNLREIVNATVALIDNPRASTRDLMEHIQGPDFPTNAEIITPKSEIIDIYDSGAGSIRVRAKFVSEGNNIVITSLPFKVSGEKQIEKIAELINKKKLPMVEDIRDESDHEFPTRIVIMIKKGTSLSHERIMSHIFSLTDLECNIKVNMNMIGLNGLPMVKSLPEILGEWVVFRKETVGRRLRGRLEKIHQRLHLIEGLLIAYLNLDEVIRIIREDDSPKSCLMTSFGLTEIQADYILDTKLRNLAKIEEIQLNKEKESLSKEADDINEILGSDKKMRSLIKKEILEIAKLHGDDRMSPMVTAEPATAIVESELAPSEPITIVMSEKGWIKAGKGHNVNCETLAYRTGDGFAFAMKSQMNLQTILFDNHGRSYQINNQDLPQARGYGEPVTAFVEHPDGAKILAMIDASSQKDCIIASENGYGFICQTEDLTTRNKKGKVVLNCEPGQGMTPIEIDLMDELVAIVTQKGMLLVFPLMDLPELKKGKGNRMIHLGDDDKIVSMISMPADGTIVIRSKDKEEEMDKKKWTPFLGTRGKKGKLLKSIKSPLSIERK</sequence>
<evidence type="ECO:0000256" key="7">
    <source>
        <dbReference type="HAMAP-Rule" id="MF_00936"/>
    </source>
</evidence>
<feature type="site" description="Transition state stabilizer" evidence="7">
    <location>
        <position position="121"/>
    </location>
</feature>
<dbReference type="Gene3D" id="3.90.199.10">
    <property type="entry name" value="Topoisomerase II, domain 5"/>
    <property type="match status" value="1"/>
</dbReference>
<dbReference type="InterPro" id="IPR050220">
    <property type="entry name" value="Type_II_DNA_Topoisomerases"/>
</dbReference>
<dbReference type="EMBL" id="PZKL01000037">
    <property type="protein sequence ID" value="PTH80158.1"/>
    <property type="molecule type" value="Genomic_DNA"/>
</dbReference>
<dbReference type="GO" id="GO:0005737">
    <property type="term" value="C:cytoplasm"/>
    <property type="evidence" value="ECO:0007669"/>
    <property type="project" value="TreeGrafter"/>
</dbReference>
<dbReference type="GO" id="GO:0019897">
    <property type="term" value="C:extrinsic component of plasma membrane"/>
    <property type="evidence" value="ECO:0007669"/>
    <property type="project" value="UniProtKB-UniRule"/>
</dbReference>
<dbReference type="SUPFAM" id="SSF56719">
    <property type="entry name" value="Type II DNA topoisomerase"/>
    <property type="match status" value="1"/>
</dbReference>
<dbReference type="GO" id="GO:0005694">
    <property type="term" value="C:chromosome"/>
    <property type="evidence" value="ECO:0007669"/>
    <property type="project" value="InterPro"/>
</dbReference>
<dbReference type="InterPro" id="IPR013758">
    <property type="entry name" value="Topo_IIA_A/C_ab"/>
</dbReference>
<dbReference type="InterPro" id="IPR013760">
    <property type="entry name" value="Topo_IIA-like_dom_sf"/>
</dbReference>
<organism evidence="10 11">
    <name type="scientific">Aeromonas veronii</name>
    <dbReference type="NCBI Taxonomy" id="654"/>
    <lineage>
        <taxon>Bacteria</taxon>
        <taxon>Pseudomonadati</taxon>
        <taxon>Pseudomonadota</taxon>
        <taxon>Gammaproteobacteria</taxon>
        <taxon>Aeromonadales</taxon>
        <taxon>Aeromonadaceae</taxon>
        <taxon>Aeromonas</taxon>
    </lineage>
</organism>
<dbReference type="GO" id="GO:0003918">
    <property type="term" value="F:DNA topoisomerase type II (double strand cut, ATP-hydrolyzing) activity"/>
    <property type="evidence" value="ECO:0007669"/>
    <property type="project" value="UniProtKB-UniRule"/>
</dbReference>
<dbReference type="AlphaFoldDB" id="A0A2T4N006"/>
<feature type="site" description="Interaction with DNA" evidence="7">
    <location>
        <position position="79"/>
    </location>
</feature>
<evidence type="ECO:0000313" key="11">
    <source>
        <dbReference type="Proteomes" id="UP000241986"/>
    </source>
</evidence>
<comment type="subcellular location">
    <subcellularLocation>
        <location evidence="7">Cell membrane</location>
        <topology evidence="7">Peripheral membrane protein</topology>
    </subcellularLocation>
</comment>
<dbReference type="RefSeq" id="WP_107684041.1">
    <property type="nucleotide sequence ID" value="NZ_PZKL01000037.1"/>
</dbReference>
<feature type="domain" description="Topo IIA-type catalytic" evidence="9">
    <location>
        <begin position="33"/>
        <end position="497"/>
    </location>
</feature>
<dbReference type="Pfam" id="PF00521">
    <property type="entry name" value="DNA_topoisoIV"/>
    <property type="match status" value="1"/>
</dbReference>
<comment type="subunit">
    <text evidence="7">Heterotetramer composed of ParC and ParE.</text>
</comment>
<dbReference type="GO" id="GO:0003677">
    <property type="term" value="F:DNA binding"/>
    <property type="evidence" value="ECO:0007669"/>
    <property type="project" value="UniProtKB-UniRule"/>
</dbReference>
<dbReference type="Proteomes" id="UP000241986">
    <property type="component" value="Unassembled WGS sequence"/>
</dbReference>
<evidence type="ECO:0000256" key="5">
    <source>
        <dbReference type="ARBA" id="ARBA00023136"/>
    </source>
</evidence>
<dbReference type="SUPFAM" id="SSF101904">
    <property type="entry name" value="GyrA/ParC C-terminal domain-like"/>
    <property type="match status" value="1"/>
</dbReference>
<reference evidence="10 11" key="1">
    <citation type="submission" date="2018-03" db="EMBL/GenBank/DDBJ databases">
        <title>Aeromonas veronii whole genome sequencing and analysis.</title>
        <authorList>
            <person name="Xie H."/>
            <person name="Liu T."/>
            <person name="Wang K."/>
        </authorList>
    </citation>
    <scope>NUCLEOTIDE SEQUENCE [LARGE SCALE GENOMIC DNA]</scope>
    <source>
        <strain evidence="10 11">XH.VA.1</strain>
    </source>
</reference>
<gene>
    <name evidence="7 10" type="primary">parC</name>
    <name evidence="10" type="ORF">DAA48_16515</name>
</gene>
<dbReference type="EC" id="5.6.2.2" evidence="7"/>
<dbReference type="NCBIfam" id="TIGR01062">
    <property type="entry name" value="parC_Gneg"/>
    <property type="match status" value="1"/>
</dbReference>
<dbReference type="SMART" id="SM00434">
    <property type="entry name" value="TOP4c"/>
    <property type="match status" value="1"/>
</dbReference>
<feature type="site" description="Interaction with DNA" evidence="7">
    <location>
        <position position="77"/>
    </location>
</feature>
<keyword evidence="2 7" id="KW-1003">Cell membrane</keyword>
<evidence type="ECO:0000256" key="2">
    <source>
        <dbReference type="ARBA" id="ARBA00022475"/>
    </source>
</evidence>
<dbReference type="PANTHER" id="PTHR43493:SF1">
    <property type="entry name" value="DNA TOPOISOMERASE 4 SUBUNIT A"/>
    <property type="match status" value="1"/>
</dbReference>
<dbReference type="GO" id="GO:0009330">
    <property type="term" value="C:DNA topoisomerase type II (double strand cut, ATP-hydrolyzing) complex"/>
    <property type="evidence" value="ECO:0007669"/>
    <property type="project" value="TreeGrafter"/>
</dbReference>
<accession>A0A2T4N006</accession>
<feature type="active site" description="O-(5'-phospho-DNA)-tyrosine intermediate" evidence="7 8">
    <location>
        <position position="122"/>
    </location>
</feature>
<keyword evidence="4 7" id="KW-0238">DNA-binding</keyword>
<comment type="caution">
    <text evidence="10">The sequence shown here is derived from an EMBL/GenBank/DDBJ whole genome shotgun (WGS) entry which is preliminary data.</text>
</comment>
<evidence type="ECO:0000259" key="9">
    <source>
        <dbReference type="PROSITE" id="PS52040"/>
    </source>
</evidence>
<dbReference type="GO" id="GO:0005524">
    <property type="term" value="F:ATP binding"/>
    <property type="evidence" value="ECO:0007669"/>
    <property type="project" value="InterPro"/>
</dbReference>
<dbReference type="InterPro" id="IPR013757">
    <property type="entry name" value="Topo_IIA_A_a_sf"/>
</dbReference>
<dbReference type="Pfam" id="PF03989">
    <property type="entry name" value="DNA_gyraseA_C"/>
    <property type="match status" value="2"/>
</dbReference>
<keyword evidence="6 7" id="KW-0413">Isomerase</keyword>
<evidence type="ECO:0000256" key="1">
    <source>
        <dbReference type="ARBA" id="ARBA00000185"/>
    </source>
</evidence>
<name>A0A2T4N006_AERVE</name>
<evidence type="ECO:0000313" key="10">
    <source>
        <dbReference type="EMBL" id="PTH80158.1"/>
    </source>
</evidence>
<comment type="function">
    <text evidence="7">Topoisomerase IV is essential for chromosome segregation. It relaxes supercoiled DNA. Performs the decatenation events required during the replication of a circular DNA molecule.</text>
</comment>
<protein>
    <recommendedName>
        <fullName evidence="7">DNA topoisomerase 4 subunit A</fullName>
        <ecNumber evidence="7">5.6.2.2</ecNumber>
    </recommendedName>
    <alternativeName>
        <fullName evidence="7">Topoisomerase IV subunit A</fullName>
    </alternativeName>
</protein>
<evidence type="ECO:0000256" key="8">
    <source>
        <dbReference type="PROSITE-ProRule" id="PRU01384"/>
    </source>
</evidence>
<dbReference type="InterPro" id="IPR002205">
    <property type="entry name" value="Topo_IIA_dom_A"/>
</dbReference>
<dbReference type="InterPro" id="IPR005742">
    <property type="entry name" value="TopoIV_A_Gneg"/>
</dbReference>
<dbReference type="Gene3D" id="1.10.268.10">
    <property type="entry name" value="Topoisomerase, domain 3"/>
    <property type="match status" value="1"/>
</dbReference>
<dbReference type="InterPro" id="IPR006691">
    <property type="entry name" value="GyrA/parC_rep"/>
</dbReference>